<evidence type="ECO:0000256" key="2">
    <source>
        <dbReference type="SAM" id="Phobius"/>
    </source>
</evidence>
<dbReference type="RefSeq" id="WP_189124892.1">
    <property type="nucleotide sequence ID" value="NZ_BMNH01000008.1"/>
</dbReference>
<evidence type="ECO:0000259" key="3">
    <source>
        <dbReference type="Pfam" id="PF03816"/>
    </source>
</evidence>
<accession>A0A917YZA5</accession>
<reference evidence="4" key="1">
    <citation type="journal article" date="2014" name="Int. J. Syst. Evol. Microbiol.">
        <title>Complete genome sequence of Corynebacterium casei LMG S-19264T (=DSM 44701T), isolated from a smear-ripened cheese.</title>
        <authorList>
            <consortium name="US DOE Joint Genome Institute (JGI-PGF)"/>
            <person name="Walter F."/>
            <person name="Albersmeier A."/>
            <person name="Kalinowski J."/>
            <person name="Ruckert C."/>
        </authorList>
    </citation>
    <scope>NUCLEOTIDE SEQUENCE</scope>
    <source>
        <strain evidence="4">CGMCC 4.7368</strain>
    </source>
</reference>
<sequence>MDDLRLLRDLGGELEHEPPATLVRQRERMLNAGSRFRPARRWTGRWAGWWAGRWAGWWAAGLVAVATAAAVAVPVVLVGERHTAAPPAGARVVDVSGALNVLLIGSDTREGAGNEVYGPRAARDKVGKRSDTIVLLHLPADRRRATAVSVPRDSIVRIPRCSGRPARTDLINTAYDQGGSACLGATLEQLTGLTIDHSVEVDFTGFKAMVDALGGVEVRLPTAVNDKASKLVLPAGKSLVNGEQALGFVRLRRYGDGSDIQRVKRQQQLMLAMLKKAQSQAAEPAKLKEFLGAVSRSVRTDLDPQSMYELARSLSKAKVSFRTVPWTRHPDDRNRIQWAQPEARRLFESLK</sequence>
<dbReference type="NCBIfam" id="TIGR00350">
    <property type="entry name" value="lytR_cpsA_psr"/>
    <property type="match status" value="1"/>
</dbReference>
<dbReference type="InterPro" id="IPR004474">
    <property type="entry name" value="LytR_CpsA_psr"/>
</dbReference>
<gene>
    <name evidence="4" type="ORF">GCM10012289_32040</name>
</gene>
<comment type="caution">
    <text evidence="4">The sequence shown here is derived from an EMBL/GenBank/DDBJ whole genome shotgun (WGS) entry which is preliminary data.</text>
</comment>
<proteinExistence type="inferred from homology"/>
<feature type="domain" description="Cell envelope-related transcriptional attenuator" evidence="3">
    <location>
        <begin position="129"/>
        <end position="278"/>
    </location>
</feature>
<evidence type="ECO:0000313" key="4">
    <source>
        <dbReference type="EMBL" id="GGO69885.1"/>
    </source>
</evidence>
<dbReference type="Pfam" id="PF03816">
    <property type="entry name" value="LytR_cpsA_psr"/>
    <property type="match status" value="1"/>
</dbReference>
<dbReference type="EMBL" id="BMNH01000008">
    <property type="protein sequence ID" value="GGO69885.1"/>
    <property type="molecule type" value="Genomic_DNA"/>
</dbReference>
<protein>
    <recommendedName>
        <fullName evidence="3">Cell envelope-related transcriptional attenuator domain-containing protein</fullName>
    </recommendedName>
</protein>
<dbReference type="Gene3D" id="3.40.630.190">
    <property type="entry name" value="LCP protein"/>
    <property type="match status" value="1"/>
</dbReference>
<comment type="similarity">
    <text evidence="1">Belongs to the LytR/CpsA/Psr (LCP) family.</text>
</comment>
<evidence type="ECO:0000256" key="1">
    <source>
        <dbReference type="ARBA" id="ARBA00006068"/>
    </source>
</evidence>
<dbReference type="Proteomes" id="UP000646523">
    <property type="component" value="Unassembled WGS sequence"/>
</dbReference>
<organism evidence="4 5">
    <name type="scientific">Nonomuraea cavernae</name>
    <dbReference type="NCBI Taxonomy" id="2045107"/>
    <lineage>
        <taxon>Bacteria</taxon>
        <taxon>Bacillati</taxon>
        <taxon>Actinomycetota</taxon>
        <taxon>Actinomycetes</taxon>
        <taxon>Streptosporangiales</taxon>
        <taxon>Streptosporangiaceae</taxon>
        <taxon>Nonomuraea</taxon>
    </lineage>
</organism>
<keyword evidence="2" id="KW-1133">Transmembrane helix</keyword>
<dbReference type="PANTHER" id="PTHR33392">
    <property type="entry name" value="POLYISOPRENYL-TEICHOIC ACID--PEPTIDOGLYCAN TEICHOIC ACID TRANSFERASE TAGU"/>
    <property type="match status" value="1"/>
</dbReference>
<dbReference type="InterPro" id="IPR050922">
    <property type="entry name" value="LytR/CpsA/Psr_CW_biosynth"/>
</dbReference>
<feature type="transmembrane region" description="Helical" evidence="2">
    <location>
        <begin position="55"/>
        <end position="78"/>
    </location>
</feature>
<keyword evidence="5" id="KW-1185">Reference proteome</keyword>
<keyword evidence="2" id="KW-0472">Membrane</keyword>
<dbReference type="AlphaFoldDB" id="A0A917YZA5"/>
<dbReference type="PANTHER" id="PTHR33392:SF6">
    <property type="entry name" value="POLYISOPRENYL-TEICHOIC ACID--PEPTIDOGLYCAN TEICHOIC ACID TRANSFERASE TAGU"/>
    <property type="match status" value="1"/>
</dbReference>
<name>A0A917YZA5_9ACTN</name>
<reference evidence="4" key="2">
    <citation type="submission" date="2020-09" db="EMBL/GenBank/DDBJ databases">
        <authorList>
            <person name="Sun Q."/>
            <person name="Zhou Y."/>
        </authorList>
    </citation>
    <scope>NUCLEOTIDE SEQUENCE</scope>
    <source>
        <strain evidence="4">CGMCC 4.7368</strain>
    </source>
</reference>
<evidence type="ECO:0000313" key="5">
    <source>
        <dbReference type="Proteomes" id="UP000646523"/>
    </source>
</evidence>
<keyword evidence="2" id="KW-0812">Transmembrane</keyword>